<accession>A0A8K1FGA6</accession>
<feature type="region of interest" description="Disordered" evidence="1">
    <location>
        <begin position="13"/>
        <end position="52"/>
    </location>
</feature>
<evidence type="ECO:0000313" key="3">
    <source>
        <dbReference type="EMBL" id="TMW61441.1"/>
    </source>
</evidence>
<evidence type="ECO:0000256" key="1">
    <source>
        <dbReference type="SAM" id="MobiDB-lite"/>
    </source>
</evidence>
<organism evidence="3 4">
    <name type="scientific">Pythium oligandrum</name>
    <name type="common">Mycoparasitic fungus</name>
    <dbReference type="NCBI Taxonomy" id="41045"/>
    <lineage>
        <taxon>Eukaryota</taxon>
        <taxon>Sar</taxon>
        <taxon>Stramenopiles</taxon>
        <taxon>Oomycota</taxon>
        <taxon>Peronosporomycetes</taxon>
        <taxon>Pythiales</taxon>
        <taxon>Pythiaceae</taxon>
        <taxon>Pythium</taxon>
    </lineage>
</organism>
<feature type="domain" description="WRKY19-like zinc finger" evidence="2">
    <location>
        <begin position="211"/>
        <end position="232"/>
    </location>
</feature>
<proteinExistence type="predicted"/>
<dbReference type="EMBL" id="SPLM01000076">
    <property type="protein sequence ID" value="TMW61441.1"/>
    <property type="molecule type" value="Genomic_DNA"/>
</dbReference>
<feature type="domain" description="WRKY19-like zinc finger" evidence="2">
    <location>
        <begin position="233"/>
        <end position="256"/>
    </location>
</feature>
<comment type="caution">
    <text evidence="3">The sequence shown here is derived from an EMBL/GenBank/DDBJ whole genome shotgun (WGS) entry which is preliminary data.</text>
</comment>
<dbReference type="OrthoDB" id="77038at2759"/>
<evidence type="ECO:0000259" key="2">
    <source>
        <dbReference type="Pfam" id="PF24906"/>
    </source>
</evidence>
<protein>
    <recommendedName>
        <fullName evidence="2">WRKY19-like zinc finger domain-containing protein</fullName>
    </recommendedName>
</protein>
<dbReference type="Proteomes" id="UP000794436">
    <property type="component" value="Unassembled WGS sequence"/>
</dbReference>
<reference evidence="3" key="1">
    <citation type="submission" date="2019-03" db="EMBL/GenBank/DDBJ databases">
        <title>Long read genome sequence of the mycoparasitic Pythium oligandrum ATCC 38472 isolated from sugarbeet rhizosphere.</title>
        <authorList>
            <person name="Gaulin E."/>
        </authorList>
    </citation>
    <scope>NUCLEOTIDE SEQUENCE</scope>
    <source>
        <strain evidence="3">ATCC 38472_TT</strain>
    </source>
</reference>
<keyword evidence="4" id="KW-1185">Reference proteome</keyword>
<evidence type="ECO:0000313" key="4">
    <source>
        <dbReference type="Proteomes" id="UP000794436"/>
    </source>
</evidence>
<name>A0A8K1FGA6_PYTOL</name>
<feature type="compositionally biased region" description="Basic and acidic residues" evidence="1">
    <location>
        <begin position="27"/>
        <end position="36"/>
    </location>
</feature>
<dbReference type="InterPro" id="IPR056866">
    <property type="entry name" value="Znf_WRKY19"/>
</dbReference>
<dbReference type="PANTHER" id="PTHR31827:SF1">
    <property type="entry name" value="EMB|CAB89363.1"/>
    <property type="match status" value="1"/>
</dbReference>
<sequence length="287" mass="31566">MFGKTQLAFILNPYESPPKTSTLEQVFQERSERHYLEEEEDGDQEMKQEDEQYDQQSAVYRYGYTGNQTVDVSCGIEYSNQDEDDEMDGGDEEPMRNGSIFAQHDMWATMKLSASRFGHSTSPDSVRGILATPTPFQSSTAAAAAAAALIADSAASKKKKITICKEEGCKSQALSKQLCMKHGGGPRCTYPGCNNGAKLRNLCFQHGGSTICLAPDCTSKAKRFGYCWSHGGGRICSEDDCNKVAAQGGLCWAHGGGNRCKLPGCSKRSYKQHDYYCKRHAEAFADY</sequence>
<dbReference type="AlphaFoldDB" id="A0A8K1FGA6"/>
<dbReference type="Pfam" id="PF24906">
    <property type="entry name" value="Zf_WRKY19"/>
    <property type="match status" value="2"/>
</dbReference>
<gene>
    <name evidence="3" type="ORF">Poli38472_012632</name>
</gene>
<dbReference type="PANTHER" id="PTHR31827">
    <property type="entry name" value="EMB|CAB89363.1"/>
    <property type="match status" value="1"/>
</dbReference>